<dbReference type="GO" id="GO:0004222">
    <property type="term" value="F:metalloendopeptidase activity"/>
    <property type="evidence" value="ECO:0007669"/>
    <property type="project" value="InterPro"/>
</dbReference>
<dbReference type="InterPro" id="IPR008915">
    <property type="entry name" value="Peptidase_M50"/>
</dbReference>
<comment type="similarity">
    <text evidence="3 11">Belongs to the peptidase M50B family.</text>
</comment>
<evidence type="ECO:0000256" key="6">
    <source>
        <dbReference type="ARBA" id="ARBA00022801"/>
    </source>
</evidence>
<dbReference type="PANTHER" id="PTHR42837">
    <property type="entry name" value="REGULATOR OF SIGMA-E PROTEASE RSEP"/>
    <property type="match status" value="1"/>
</dbReference>
<evidence type="ECO:0000256" key="5">
    <source>
        <dbReference type="ARBA" id="ARBA00022692"/>
    </source>
</evidence>
<dbReference type="SUPFAM" id="SSF50156">
    <property type="entry name" value="PDZ domain-like"/>
    <property type="match status" value="2"/>
</dbReference>
<dbReference type="Pfam" id="PF17820">
    <property type="entry name" value="PDZ_6"/>
    <property type="match status" value="1"/>
</dbReference>
<dbReference type="InterPro" id="IPR036034">
    <property type="entry name" value="PDZ_sf"/>
</dbReference>
<dbReference type="EMBL" id="FWFW01000014">
    <property type="protein sequence ID" value="SLN64670.1"/>
    <property type="molecule type" value="Genomic_DNA"/>
</dbReference>
<evidence type="ECO:0000256" key="4">
    <source>
        <dbReference type="ARBA" id="ARBA00022670"/>
    </source>
</evidence>
<keyword evidence="4 13" id="KW-0645">Protease</keyword>
<name>A0A1Y5TLB0_9RHOB</name>
<dbReference type="InterPro" id="IPR001478">
    <property type="entry name" value="PDZ"/>
</dbReference>
<dbReference type="Gene3D" id="2.30.42.10">
    <property type="match status" value="2"/>
</dbReference>
<dbReference type="NCBIfam" id="TIGR00054">
    <property type="entry name" value="RIP metalloprotease RseP"/>
    <property type="match status" value="1"/>
</dbReference>
<feature type="transmembrane region" description="Helical" evidence="11">
    <location>
        <begin position="6"/>
        <end position="28"/>
    </location>
</feature>
<accession>A0A1Y5TLB0</accession>
<feature type="transmembrane region" description="Helical" evidence="11">
    <location>
        <begin position="111"/>
        <end position="140"/>
    </location>
</feature>
<evidence type="ECO:0000259" key="12">
    <source>
        <dbReference type="SMART" id="SM00228"/>
    </source>
</evidence>
<organism evidence="13 14">
    <name type="scientific">Pacificibacter marinus</name>
    <dbReference type="NCBI Taxonomy" id="658057"/>
    <lineage>
        <taxon>Bacteria</taxon>
        <taxon>Pseudomonadati</taxon>
        <taxon>Pseudomonadota</taxon>
        <taxon>Alphaproteobacteria</taxon>
        <taxon>Rhodobacterales</taxon>
        <taxon>Roseobacteraceae</taxon>
        <taxon>Pacificibacter</taxon>
    </lineage>
</organism>
<feature type="domain" description="PDZ" evidence="12">
    <location>
        <begin position="201"/>
        <end position="271"/>
    </location>
</feature>
<feature type="transmembrane region" description="Helical" evidence="11">
    <location>
        <begin position="413"/>
        <end position="434"/>
    </location>
</feature>
<dbReference type="InterPro" id="IPR004387">
    <property type="entry name" value="Pept_M50_Zn"/>
</dbReference>
<keyword evidence="8 11" id="KW-1133">Transmembrane helix</keyword>
<dbReference type="PANTHER" id="PTHR42837:SF2">
    <property type="entry name" value="MEMBRANE METALLOPROTEASE ARASP2, CHLOROPLASTIC-RELATED"/>
    <property type="match status" value="1"/>
</dbReference>
<evidence type="ECO:0000256" key="8">
    <source>
        <dbReference type="ARBA" id="ARBA00022989"/>
    </source>
</evidence>
<reference evidence="13 14" key="1">
    <citation type="submission" date="2017-03" db="EMBL/GenBank/DDBJ databases">
        <authorList>
            <person name="Afonso C.L."/>
            <person name="Miller P.J."/>
            <person name="Scott M.A."/>
            <person name="Spackman E."/>
            <person name="Goraichik I."/>
            <person name="Dimitrov K.M."/>
            <person name="Suarez D.L."/>
            <person name="Swayne D.E."/>
        </authorList>
    </citation>
    <scope>NUCLEOTIDE SEQUENCE [LARGE SCALE GENOMIC DNA]</scope>
    <source>
        <strain evidence="13 14">CECT 7971</strain>
    </source>
</reference>
<dbReference type="InterPro" id="IPR041489">
    <property type="entry name" value="PDZ_6"/>
</dbReference>
<dbReference type="CDD" id="cd06163">
    <property type="entry name" value="S2P-M50_PDZ_RseP-like"/>
    <property type="match status" value="1"/>
</dbReference>
<comment type="cofactor">
    <cofactor evidence="1 11">
        <name>Zn(2+)</name>
        <dbReference type="ChEBI" id="CHEBI:29105"/>
    </cofactor>
</comment>
<dbReference type="SMART" id="SM00228">
    <property type="entry name" value="PDZ"/>
    <property type="match status" value="1"/>
</dbReference>
<keyword evidence="9 11" id="KW-0482">Metalloprotease</keyword>
<evidence type="ECO:0000313" key="14">
    <source>
        <dbReference type="Proteomes" id="UP000193307"/>
    </source>
</evidence>
<keyword evidence="11" id="KW-0479">Metal-binding</keyword>
<protein>
    <recommendedName>
        <fullName evidence="11">Zinc metalloprotease</fullName>
        <ecNumber evidence="11">3.4.24.-</ecNumber>
    </recommendedName>
</protein>
<evidence type="ECO:0000256" key="11">
    <source>
        <dbReference type="RuleBase" id="RU362031"/>
    </source>
</evidence>
<keyword evidence="5 11" id="KW-0812">Transmembrane</keyword>
<dbReference type="STRING" id="658057.SAMN04488032_11575"/>
<dbReference type="Proteomes" id="UP000193307">
    <property type="component" value="Unassembled WGS sequence"/>
</dbReference>
<dbReference type="AlphaFoldDB" id="A0A1Y5TLB0"/>
<evidence type="ECO:0000313" key="13">
    <source>
        <dbReference type="EMBL" id="SLN64670.1"/>
    </source>
</evidence>
<comment type="subcellular location">
    <subcellularLocation>
        <location evidence="2">Membrane</location>
        <topology evidence="2">Multi-pass membrane protein</topology>
    </subcellularLocation>
</comment>
<keyword evidence="7 11" id="KW-0862">Zinc</keyword>
<evidence type="ECO:0000256" key="10">
    <source>
        <dbReference type="ARBA" id="ARBA00023136"/>
    </source>
</evidence>
<dbReference type="RefSeq" id="WP_306455996.1">
    <property type="nucleotide sequence ID" value="NZ_FNZV01000015.1"/>
</dbReference>
<evidence type="ECO:0000256" key="2">
    <source>
        <dbReference type="ARBA" id="ARBA00004141"/>
    </source>
</evidence>
<keyword evidence="10 11" id="KW-0472">Membrane</keyword>
<evidence type="ECO:0000256" key="7">
    <source>
        <dbReference type="ARBA" id="ARBA00022833"/>
    </source>
</evidence>
<evidence type="ECO:0000256" key="3">
    <source>
        <dbReference type="ARBA" id="ARBA00007931"/>
    </source>
</evidence>
<keyword evidence="14" id="KW-1185">Reference proteome</keyword>
<gene>
    <name evidence="13" type="primary">rseP</name>
    <name evidence="13" type="ORF">PAM7971_03388</name>
</gene>
<keyword evidence="6 11" id="KW-0378">Hydrolase</keyword>
<dbReference type="GO" id="GO:0016020">
    <property type="term" value="C:membrane"/>
    <property type="evidence" value="ECO:0007669"/>
    <property type="project" value="UniProtKB-SubCell"/>
</dbReference>
<proteinExistence type="inferred from homology"/>
<dbReference type="EC" id="3.4.24.-" evidence="11"/>
<feature type="transmembrane region" description="Helical" evidence="11">
    <location>
        <begin position="373"/>
        <end position="401"/>
    </location>
</feature>
<dbReference type="GO" id="GO:0006508">
    <property type="term" value="P:proteolysis"/>
    <property type="evidence" value="ECO:0007669"/>
    <property type="project" value="UniProtKB-KW"/>
</dbReference>
<dbReference type="Pfam" id="PF02163">
    <property type="entry name" value="Peptidase_M50"/>
    <property type="match status" value="1"/>
</dbReference>
<evidence type="ECO:0000256" key="1">
    <source>
        <dbReference type="ARBA" id="ARBA00001947"/>
    </source>
</evidence>
<sequence>MSSLFSLFGNGLFTTVVFIIALSIIVAIHEYGHYIVGRWCGIKADVFSLGFGKPLYQRTDKRGTVWQIAAIPLGGYVKFSGDANAASAPDPSSVENMPENDRRHTMHGAPLWARTLTVAAGPVFNFIFSFLIFICLMLFYGQVQDRLIVDKITPVPVQMDLMTGDEILSIEGQDVPDVANLGSFINDLPRKAVLSYTVLRDGDRVTVNASHPHPVLVSDVSVKSAARRAGIEVGDVITAIDGTQLPTFLDLQEAVKAKNGADMVLSVWRAGETFDVTIAALPRDLPLPDGGFETRWLIGISGGFFFSPATETLPFWDAVTTSARQVWGIITMSVSAIGHMITGAISTCNMSGAIGMAQFVGSAPTLGDYIGNIALISTAIGMLNLFPIPVLDGGHLVFYAYEAIRGKPLPDRAVNLMMMIGMAVILSIMVLGLSSDLFCK</sequence>
<dbReference type="GO" id="GO:0046872">
    <property type="term" value="F:metal ion binding"/>
    <property type="evidence" value="ECO:0007669"/>
    <property type="project" value="UniProtKB-KW"/>
</dbReference>
<evidence type="ECO:0000256" key="9">
    <source>
        <dbReference type="ARBA" id="ARBA00023049"/>
    </source>
</evidence>